<dbReference type="SMART" id="SM00052">
    <property type="entry name" value="EAL"/>
    <property type="match status" value="1"/>
</dbReference>
<dbReference type="PROSITE" id="PS50883">
    <property type="entry name" value="EAL"/>
    <property type="match status" value="1"/>
</dbReference>
<dbReference type="AlphaFoldDB" id="A0A2A4MIN2"/>
<dbReference type="SUPFAM" id="SSF141868">
    <property type="entry name" value="EAL domain-like"/>
    <property type="match status" value="1"/>
</dbReference>
<organism evidence="6 7">
    <name type="scientific">SAR86 cluster bacterium</name>
    <dbReference type="NCBI Taxonomy" id="2030880"/>
    <lineage>
        <taxon>Bacteria</taxon>
        <taxon>Pseudomonadati</taxon>
        <taxon>Pseudomonadota</taxon>
        <taxon>Gammaproteobacteria</taxon>
        <taxon>SAR86 cluster</taxon>
    </lineage>
</organism>
<dbReference type="FunFam" id="3.30.70.270:FF:000001">
    <property type="entry name" value="Diguanylate cyclase domain protein"/>
    <property type="match status" value="1"/>
</dbReference>
<dbReference type="InterPro" id="IPR011006">
    <property type="entry name" value="CheY-like_superfamily"/>
</dbReference>
<dbReference type="CDD" id="cd01948">
    <property type="entry name" value="EAL"/>
    <property type="match status" value="1"/>
</dbReference>
<evidence type="ECO:0000259" key="3">
    <source>
        <dbReference type="PROSITE" id="PS50110"/>
    </source>
</evidence>
<dbReference type="GO" id="GO:0000160">
    <property type="term" value="P:phosphorelay signal transduction system"/>
    <property type="evidence" value="ECO:0007669"/>
    <property type="project" value="InterPro"/>
</dbReference>
<dbReference type="Pfam" id="PF00072">
    <property type="entry name" value="Response_reg"/>
    <property type="match status" value="1"/>
</dbReference>
<dbReference type="NCBIfam" id="TIGR00254">
    <property type="entry name" value="GGDEF"/>
    <property type="match status" value="1"/>
</dbReference>
<dbReference type="Pfam" id="PF00990">
    <property type="entry name" value="GGDEF"/>
    <property type="match status" value="1"/>
</dbReference>
<dbReference type="InterPro" id="IPR001789">
    <property type="entry name" value="Sig_transdc_resp-reg_receiver"/>
</dbReference>
<reference evidence="7" key="1">
    <citation type="submission" date="2017-08" db="EMBL/GenBank/DDBJ databases">
        <title>A dynamic microbial community with high functional redundancy inhabits the cold, oxic subseafloor aquifer.</title>
        <authorList>
            <person name="Tully B.J."/>
            <person name="Wheat C.G."/>
            <person name="Glazer B.T."/>
            <person name="Huber J.A."/>
        </authorList>
    </citation>
    <scope>NUCLEOTIDE SEQUENCE [LARGE SCALE GENOMIC DNA]</scope>
</reference>
<dbReference type="PANTHER" id="PTHR44757">
    <property type="entry name" value="DIGUANYLATE CYCLASE DGCP"/>
    <property type="match status" value="1"/>
</dbReference>
<dbReference type="SMART" id="SM00448">
    <property type="entry name" value="REC"/>
    <property type="match status" value="1"/>
</dbReference>
<comment type="cofactor">
    <cofactor evidence="1">
        <name>Mg(2+)</name>
        <dbReference type="ChEBI" id="CHEBI:18420"/>
    </cofactor>
</comment>
<dbReference type="Gene3D" id="3.20.20.450">
    <property type="entry name" value="EAL domain"/>
    <property type="match status" value="1"/>
</dbReference>
<feature type="domain" description="Response regulatory" evidence="3">
    <location>
        <begin position="12"/>
        <end position="131"/>
    </location>
</feature>
<dbReference type="PROSITE" id="PS50887">
    <property type="entry name" value="GGDEF"/>
    <property type="match status" value="1"/>
</dbReference>
<evidence type="ECO:0000256" key="1">
    <source>
        <dbReference type="ARBA" id="ARBA00001946"/>
    </source>
</evidence>
<dbReference type="Gene3D" id="3.40.50.2300">
    <property type="match status" value="1"/>
</dbReference>
<proteinExistence type="predicted"/>
<feature type="domain" description="EAL" evidence="4">
    <location>
        <begin position="325"/>
        <end position="577"/>
    </location>
</feature>
<dbReference type="SUPFAM" id="SSF55073">
    <property type="entry name" value="Nucleotide cyclase"/>
    <property type="match status" value="1"/>
</dbReference>
<dbReference type="InterPro" id="IPR029787">
    <property type="entry name" value="Nucleotide_cyclase"/>
</dbReference>
<dbReference type="Pfam" id="PF00563">
    <property type="entry name" value="EAL"/>
    <property type="match status" value="1"/>
</dbReference>
<evidence type="ECO:0000256" key="2">
    <source>
        <dbReference type="PROSITE-ProRule" id="PRU00169"/>
    </source>
</evidence>
<comment type="caution">
    <text evidence="6">The sequence shown here is derived from an EMBL/GenBank/DDBJ whole genome shotgun (WGS) entry which is preliminary data.</text>
</comment>
<dbReference type="CDD" id="cd00156">
    <property type="entry name" value="REC"/>
    <property type="match status" value="1"/>
</dbReference>
<feature type="modified residue" description="4-aspartylphosphate" evidence="2">
    <location>
        <position position="64"/>
    </location>
</feature>
<dbReference type="EMBL" id="NVQR01000105">
    <property type="protein sequence ID" value="PCH59881.1"/>
    <property type="molecule type" value="Genomic_DNA"/>
</dbReference>
<dbReference type="Proteomes" id="UP000218172">
    <property type="component" value="Unassembled WGS sequence"/>
</dbReference>
<dbReference type="SMART" id="SM00267">
    <property type="entry name" value="GGDEF"/>
    <property type="match status" value="1"/>
</dbReference>
<accession>A0A2A4MIN2</accession>
<dbReference type="GO" id="GO:0003824">
    <property type="term" value="F:catalytic activity"/>
    <property type="evidence" value="ECO:0007669"/>
    <property type="project" value="UniProtKB-ARBA"/>
</dbReference>
<dbReference type="InterPro" id="IPR035919">
    <property type="entry name" value="EAL_sf"/>
</dbReference>
<dbReference type="CDD" id="cd01949">
    <property type="entry name" value="GGDEF"/>
    <property type="match status" value="1"/>
</dbReference>
<evidence type="ECO:0000259" key="5">
    <source>
        <dbReference type="PROSITE" id="PS50887"/>
    </source>
</evidence>
<feature type="domain" description="GGDEF" evidence="5">
    <location>
        <begin position="182"/>
        <end position="316"/>
    </location>
</feature>
<dbReference type="Gene3D" id="3.30.70.270">
    <property type="match status" value="1"/>
</dbReference>
<dbReference type="SUPFAM" id="SSF52172">
    <property type="entry name" value="CheY-like"/>
    <property type="match status" value="1"/>
</dbReference>
<dbReference type="InterPro" id="IPR001633">
    <property type="entry name" value="EAL_dom"/>
</dbReference>
<dbReference type="InterPro" id="IPR043128">
    <property type="entry name" value="Rev_trsase/Diguanyl_cyclase"/>
</dbReference>
<dbReference type="PROSITE" id="PS50110">
    <property type="entry name" value="RESPONSE_REGULATORY"/>
    <property type="match status" value="1"/>
</dbReference>
<dbReference type="InterPro" id="IPR052155">
    <property type="entry name" value="Biofilm_reg_signaling"/>
</dbReference>
<evidence type="ECO:0000313" key="6">
    <source>
        <dbReference type="EMBL" id="PCH59881.1"/>
    </source>
</evidence>
<dbReference type="InterPro" id="IPR000160">
    <property type="entry name" value="GGDEF_dom"/>
</dbReference>
<evidence type="ECO:0000259" key="4">
    <source>
        <dbReference type="PROSITE" id="PS50883"/>
    </source>
</evidence>
<sequence length="579" mass="65396">MRGEIRMSEALHVMIVDDNEDDRFLYERLLSKVDDNSYAFSHAESCEEAVSLNKINKAGCILLDYSFPETSGLEWLSEIINDDGFKNVPVIMLTGNGDERIAVKAIRNGVSDYLVKSEITSDILVKAISNAVERNQLKSELEAKGDQLERLALTDFLTGISNRYSFDRELKKYISRAKRFDNKLALLFLDIDNFKTINDAYGHDVGDLVLKKYTEIFQSCIRSNDVLARLSGDEFGIILEGIRSQVDAENMSKKILSKLELPIKIREKLEIKLSVSIGISLLDGSDQSSDQLLKNADIAMYEAKKNGKNTFQMFDSNFDKQENAFIRIERELYAALTHDELHMVYQPIYEGKSLKIVGAEALLRWASKSLGIMSPNDFIPIAEKSQLIILVGEFVLKQALINFRECLALDPNFTMSINLSPLQLVNDNFYQLLAGLIAKHDLPAEQIIVEVTETAMMSSDTIMDRLYQLKSLNIKIALDDFGTGYSSLLHLVNWPVDILKVDKSFTFNCPEQINCVKIVNSIFSIANIFGLETVVEGVETESNYEFLSGQNSLKLQGYFFSKPMKIDKFVKLIDSNKIA</sequence>
<protein>
    <recommendedName>
        <fullName evidence="8">GGDEF domain-containing response regulator</fullName>
    </recommendedName>
</protein>
<keyword evidence="2" id="KW-0597">Phosphoprotein</keyword>
<gene>
    <name evidence="6" type="ORF">COC19_06565</name>
</gene>
<dbReference type="PANTHER" id="PTHR44757:SF2">
    <property type="entry name" value="BIOFILM ARCHITECTURE MAINTENANCE PROTEIN MBAA"/>
    <property type="match status" value="1"/>
</dbReference>
<evidence type="ECO:0000313" key="7">
    <source>
        <dbReference type="Proteomes" id="UP000218172"/>
    </source>
</evidence>
<name>A0A2A4MIN2_9GAMM</name>
<evidence type="ECO:0008006" key="8">
    <source>
        <dbReference type="Google" id="ProtNLM"/>
    </source>
</evidence>